<evidence type="ECO:0000313" key="3">
    <source>
        <dbReference type="Proteomes" id="UP001140206"/>
    </source>
</evidence>
<evidence type="ECO:0000313" key="2">
    <source>
        <dbReference type="EMBL" id="KAJ4768171.1"/>
    </source>
</evidence>
<protein>
    <submittedName>
        <fullName evidence="2">Esterase/lipase/thioesterase family protein</fullName>
    </submittedName>
</protein>
<evidence type="ECO:0000256" key="1">
    <source>
        <dbReference type="SAM" id="MobiDB-lite"/>
    </source>
</evidence>
<gene>
    <name evidence="2" type="ORF">LUZ62_078546</name>
</gene>
<organism evidence="2 3">
    <name type="scientific">Rhynchospora pubera</name>
    <dbReference type="NCBI Taxonomy" id="906938"/>
    <lineage>
        <taxon>Eukaryota</taxon>
        <taxon>Viridiplantae</taxon>
        <taxon>Streptophyta</taxon>
        <taxon>Embryophyta</taxon>
        <taxon>Tracheophyta</taxon>
        <taxon>Spermatophyta</taxon>
        <taxon>Magnoliopsida</taxon>
        <taxon>Liliopsida</taxon>
        <taxon>Poales</taxon>
        <taxon>Cyperaceae</taxon>
        <taxon>Cyperoideae</taxon>
        <taxon>Rhynchosporeae</taxon>
        <taxon>Rhynchospora</taxon>
    </lineage>
</organism>
<proteinExistence type="predicted"/>
<name>A0AAV8DLF4_9POAL</name>
<comment type="caution">
    <text evidence="2">The sequence shown here is derived from an EMBL/GenBank/DDBJ whole genome shotgun (WGS) entry which is preliminary data.</text>
</comment>
<dbReference type="AlphaFoldDB" id="A0AAV8DLF4"/>
<keyword evidence="3" id="KW-1185">Reference proteome</keyword>
<reference evidence="2" key="1">
    <citation type="submission" date="2022-08" db="EMBL/GenBank/DDBJ databases">
        <authorList>
            <person name="Marques A."/>
        </authorList>
    </citation>
    <scope>NUCLEOTIDE SEQUENCE</scope>
    <source>
        <strain evidence="2">RhyPub2mFocal</strain>
        <tissue evidence="2">Leaves</tissue>
    </source>
</reference>
<accession>A0AAV8DLF4</accession>
<dbReference type="Proteomes" id="UP001140206">
    <property type="component" value="Chromosome 4"/>
</dbReference>
<feature type="region of interest" description="Disordered" evidence="1">
    <location>
        <begin position="37"/>
        <end position="57"/>
    </location>
</feature>
<dbReference type="EMBL" id="JAMFTS010000004">
    <property type="protein sequence ID" value="KAJ4768171.1"/>
    <property type="molecule type" value="Genomic_DNA"/>
</dbReference>
<feature type="compositionally biased region" description="Basic and acidic residues" evidence="1">
    <location>
        <begin position="38"/>
        <end position="57"/>
    </location>
</feature>
<sequence length="129" mass="14334">MSLAFASLSPIPPLKCTTHNFNSRCAHRTFALNYGSKIEPETSRPDKRAIPTEKKVQESEDTELELFYDDGFGSVSVKDYFRTAKDIVRDDGGPPRWFCPVECVKPVKNAPLLLFLPGSDGVGLQGRSQ</sequence>